<keyword evidence="5" id="KW-1185">Reference proteome</keyword>
<dbReference type="InterPro" id="IPR009061">
    <property type="entry name" value="DNA-bd_dom_put_sf"/>
</dbReference>
<evidence type="ECO:0000256" key="2">
    <source>
        <dbReference type="ARBA" id="ARBA00023172"/>
    </source>
</evidence>
<dbReference type="GO" id="GO:0003677">
    <property type="term" value="F:DNA binding"/>
    <property type="evidence" value="ECO:0007669"/>
    <property type="project" value="UniProtKB-KW"/>
</dbReference>
<gene>
    <name evidence="4" type="ORF">Rin_00011160</name>
</gene>
<dbReference type="OrthoDB" id="8859100at2"/>
<reference evidence="4 5" key="1">
    <citation type="journal article" date="2012" name="Genome Res.">
        <title>Genomic basis of endosymbiont-conferred protection against an insect parasitoid.</title>
        <authorList>
            <person name="Hansen A.K."/>
            <person name="Vorburger C."/>
            <person name="Moran N.A."/>
        </authorList>
    </citation>
    <scope>NUCLEOTIDE SEQUENCE [LARGE SCALE GENOMIC DNA]</scope>
    <source>
        <strain evidence="5">R5.15</strain>
    </source>
</reference>
<dbReference type="Proteomes" id="UP000004116">
    <property type="component" value="Unassembled WGS sequence"/>
</dbReference>
<accession>G2GZA1</accession>
<evidence type="ECO:0000313" key="5">
    <source>
        <dbReference type="Proteomes" id="UP000004116"/>
    </source>
</evidence>
<dbReference type="InterPro" id="IPR012884">
    <property type="entry name" value="Excisionase-like"/>
</dbReference>
<sequence>MEVSLKQWNENQPHPRCMEQVRRWVRSGVIQPPPRLDGREYLVQADTVKIDLTTPASYAKKRLMEKLYHGT</sequence>
<organism evidence="4 5">
    <name type="scientific">Candidatus Regiella insecticola 5.15</name>
    <dbReference type="NCBI Taxonomy" id="1005043"/>
    <lineage>
        <taxon>Bacteria</taxon>
        <taxon>Pseudomonadati</taxon>
        <taxon>Pseudomonadota</taxon>
        <taxon>Gammaproteobacteria</taxon>
        <taxon>Enterobacterales</taxon>
        <taxon>Enterobacteriaceae</taxon>
        <taxon>aphid secondary symbionts</taxon>
        <taxon>Candidatus Regiella</taxon>
    </lineage>
</organism>
<proteinExistence type="predicted"/>
<evidence type="ECO:0000256" key="1">
    <source>
        <dbReference type="ARBA" id="ARBA00023125"/>
    </source>
</evidence>
<dbReference type="GO" id="GO:0006310">
    <property type="term" value="P:DNA recombination"/>
    <property type="evidence" value="ECO:0007669"/>
    <property type="project" value="UniProtKB-KW"/>
</dbReference>
<protein>
    <submittedName>
        <fullName evidence="4">Excisionase-like protein</fullName>
    </submittedName>
</protein>
<feature type="domain" description="Excisionase-like" evidence="3">
    <location>
        <begin position="1"/>
        <end position="55"/>
    </location>
</feature>
<keyword evidence="2" id="KW-0233">DNA recombination</keyword>
<dbReference type="Gene3D" id="1.10.1660.20">
    <property type="match status" value="1"/>
</dbReference>
<dbReference type="Pfam" id="PF07825">
    <property type="entry name" value="Exc"/>
    <property type="match status" value="1"/>
</dbReference>
<dbReference type="EMBL" id="AGCA01000282">
    <property type="protein sequence ID" value="EGY28933.1"/>
    <property type="molecule type" value="Genomic_DNA"/>
</dbReference>
<dbReference type="SUPFAM" id="SSF46955">
    <property type="entry name" value="Putative DNA-binding domain"/>
    <property type="match status" value="1"/>
</dbReference>
<keyword evidence="1" id="KW-0238">DNA-binding</keyword>
<dbReference type="AlphaFoldDB" id="G2GZA1"/>
<evidence type="ECO:0000313" key="4">
    <source>
        <dbReference type="EMBL" id="EGY28933.1"/>
    </source>
</evidence>
<dbReference type="RefSeq" id="WP_006706790.1">
    <property type="nucleotide sequence ID" value="NZ_AGCA01000282.1"/>
</dbReference>
<dbReference type="InterPro" id="IPR038137">
    <property type="entry name" value="Excisionase-like_sf"/>
</dbReference>
<evidence type="ECO:0000259" key="3">
    <source>
        <dbReference type="Pfam" id="PF07825"/>
    </source>
</evidence>
<name>G2GZA1_9ENTR</name>
<comment type="caution">
    <text evidence="4">The sequence shown here is derived from an EMBL/GenBank/DDBJ whole genome shotgun (WGS) entry which is preliminary data.</text>
</comment>